<dbReference type="AlphaFoldDB" id="A0A4V3ANC5"/>
<dbReference type="OrthoDB" id="5801306at2"/>
<name>A0A4V3ANC5_9HYPH</name>
<dbReference type="InterPro" id="IPR049809">
    <property type="entry name" value="YehF/YfeS-like_WGR"/>
</dbReference>
<dbReference type="InterPro" id="IPR008893">
    <property type="entry name" value="WGR_domain"/>
</dbReference>
<evidence type="ECO:0000313" key="3">
    <source>
        <dbReference type="Proteomes" id="UP000295238"/>
    </source>
</evidence>
<dbReference type="PROSITE" id="PS51977">
    <property type="entry name" value="WGR"/>
    <property type="match status" value="1"/>
</dbReference>
<evidence type="ECO:0000259" key="1">
    <source>
        <dbReference type="PROSITE" id="PS51977"/>
    </source>
</evidence>
<comment type="caution">
    <text evidence="2">The sequence shown here is derived from an EMBL/GenBank/DDBJ whole genome shotgun (WGS) entry which is preliminary data.</text>
</comment>
<proteinExistence type="predicted"/>
<dbReference type="Gene3D" id="2.20.140.10">
    <property type="entry name" value="WGR domain"/>
    <property type="match status" value="1"/>
</dbReference>
<gene>
    <name evidence="2" type="ORF">E2F50_21645</name>
</gene>
<dbReference type="InterPro" id="IPR036930">
    <property type="entry name" value="WGR_dom_sf"/>
</dbReference>
<reference evidence="2 3" key="1">
    <citation type="submission" date="2019-03" db="EMBL/GenBank/DDBJ databases">
        <title>Rhizobium sp. nov., an bacterium isolated from biocrust in Mu Us Desert.</title>
        <authorList>
            <person name="Lixiong L."/>
        </authorList>
    </citation>
    <scope>NUCLEOTIDE SEQUENCE [LARGE SCALE GENOMIC DNA]</scope>
    <source>
        <strain evidence="2 3">SPY-1</strain>
    </source>
</reference>
<sequence length="80" mass="9333">MSTQQFQVHLVRVDRSRRMARFYHLSLEPSLFGDFAVARNWGRIGTHGRVRIDLFADEKAALQHFLGMMKQKKGRGYRPG</sequence>
<protein>
    <submittedName>
        <fullName evidence="2">WGR domain-containing protein</fullName>
    </submittedName>
</protein>
<dbReference type="EMBL" id="SMTL01000009">
    <property type="protein sequence ID" value="TDK29809.1"/>
    <property type="molecule type" value="Genomic_DNA"/>
</dbReference>
<keyword evidence="3" id="KW-1185">Reference proteome</keyword>
<dbReference type="SUPFAM" id="SSF142921">
    <property type="entry name" value="WGR domain-like"/>
    <property type="match status" value="1"/>
</dbReference>
<dbReference type="RefSeq" id="WP_133318274.1">
    <property type="nucleotide sequence ID" value="NZ_SMTL01000009.1"/>
</dbReference>
<dbReference type="SMART" id="SM00773">
    <property type="entry name" value="WGR"/>
    <property type="match status" value="1"/>
</dbReference>
<feature type="domain" description="WGR" evidence="1">
    <location>
        <begin position="1"/>
        <end position="80"/>
    </location>
</feature>
<dbReference type="Pfam" id="PF05406">
    <property type="entry name" value="WGR"/>
    <property type="match status" value="1"/>
</dbReference>
<evidence type="ECO:0000313" key="2">
    <source>
        <dbReference type="EMBL" id="TDK29809.1"/>
    </source>
</evidence>
<dbReference type="Proteomes" id="UP000295238">
    <property type="component" value="Unassembled WGS sequence"/>
</dbReference>
<accession>A0A4V3ANC5</accession>
<organism evidence="2 3">
    <name type="scientific">Rhizobium deserti</name>
    <dbReference type="NCBI Taxonomy" id="2547961"/>
    <lineage>
        <taxon>Bacteria</taxon>
        <taxon>Pseudomonadati</taxon>
        <taxon>Pseudomonadota</taxon>
        <taxon>Alphaproteobacteria</taxon>
        <taxon>Hyphomicrobiales</taxon>
        <taxon>Rhizobiaceae</taxon>
        <taxon>Rhizobium/Agrobacterium group</taxon>
        <taxon>Rhizobium</taxon>
    </lineage>
</organism>
<dbReference type="CDD" id="cd07996">
    <property type="entry name" value="WGR_MMR_like"/>
    <property type="match status" value="1"/>
</dbReference>